<evidence type="ECO:0000313" key="2">
    <source>
        <dbReference type="EMBL" id="EPY36058.1"/>
    </source>
</evidence>
<keyword evidence="3" id="KW-1185">Reference proteome</keyword>
<evidence type="ECO:0000256" key="1">
    <source>
        <dbReference type="SAM" id="MobiDB-lite"/>
    </source>
</evidence>
<comment type="caution">
    <text evidence="2">The sequence shown here is derived from an EMBL/GenBank/DDBJ whole genome shotgun (WGS) entry which is preliminary data.</text>
</comment>
<gene>
    <name evidence="2" type="ORF">STCU_00776</name>
</gene>
<dbReference type="EMBL" id="ATMH01000776">
    <property type="protein sequence ID" value="EPY36058.1"/>
    <property type="molecule type" value="Genomic_DNA"/>
</dbReference>
<feature type="compositionally biased region" description="Low complexity" evidence="1">
    <location>
        <begin position="181"/>
        <end position="193"/>
    </location>
</feature>
<name>S9V5B6_9TRYP</name>
<reference evidence="2 3" key="1">
    <citation type="journal article" date="2013" name="PLoS ONE">
        <title>Predicting the Proteins of Angomonas deanei, Strigomonas culicis and Their Respective Endosymbionts Reveals New Aspects of the Trypanosomatidae Family.</title>
        <authorList>
            <person name="Motta M.C."/>
            <person name="Martins A.C."/>
            <person name="de Souza S.S."/>
            <person name="Catta-Preta C.M."/>
            <person name="Silva R."/>
            <person name="Klein C.C."/>
            <person name="de Almeida L.G."/>
            <person name="de Lima Cunha O."/>
            <person name="Ciapina L.P."/>
            <person name="Brocchi M."/>
            <person name="Colabardini A.C."/>
            <person name="de Araujo Lima B."/>
            <person name="Machado C.R."/>
            <person name="de Almeida Soares C.M."/>
            <person name="Probst C.M."/>
            <person name="de Menezes C.B."/>
            <person name="Thompson C.E."/>
            <person name="Bartholomeu D.C."/>
            <person name="Gradia D.F."/>
            <person name="Pavoni D.P."/>
            <person name="Grisard E.C."/>
            <person name="Fantinatti-Garboggini F."/>
            <person name="Marchini F.K."/>
            <person name="Rodrigues-Luiz G.F."/>
            <person name="Wagner G."/>
            <person name="Goldman G.H."/>
            <person name="Fietto J.L."/>
            <person name="Elias M.C."/>
            <person name="Goldman M.H."/>
            <person name="Sagot M.F."/>
            <person name="Pereira M."/>
            <person name="Stoco P.H."/>
            <person name="de Mendonca-Neto R.P."/>
            <person name="Teixeira S.M."/>
            <person name="Maciel T.E."/>
            <person name="de Oliveira Mendes T.A."/>
            <person name="Urmenyi T.P."/>
            <person name="de Souza W."/>
            <person name="Schenkman S."/>
            <person name="de Vasconcelos A.T."/>
        </authorList>
    </citation>
    <scope>NUCLEOTIDE SEQUENCE [LARGE SCALE GENOMIC DNA]</scope>
</reference>
<dbReference type="OrthoDB" id="267328at2759"/>
<dbReference type="Proteomes" id="UP000015354">
    <property type="component" value="Unassembled WGS sequence"/>
</dbReference>
<dbReference type="AlphaFoldDB" id="S9V5B6"/>
<proteinExistence type="predicted"/>
<evidence type="ECO:0000313" key="3">
    <source>
        <dbReference type="Proteomes" id="UP000015354"/>
    </source>
</evidence>
<organism evidence="2 3">
    <name type="scientific">Strigomonas culicis</name>
    <dbReference type="NCBI Taxonomy" id="28005"/>
    <lineage>
        <taxon>Eukaryota</taxon>
        <taxon>Discoba</taxon>
        <taxon>Euglenozoa</taxon>
        <taxon>Kinetoplastea</taxon>
        <taxon>Metakinetoplastina</taxon>
        <taxon>Trypanosomatida</taxon>
        <taxon>Trypanosomatidae</taxon>
        <taxon>Strigomonadinae</taxon>
        <taxon>Strigomonas</taxon>
    </lineage>
</organism>
<feature type="region of interest" description="Disordered" evidence="1">
    <location>
        <begin position="153"/>
        <end position="204"/>
    </location>
</feature>
<protein>
    <submittedName>
        <fullName evidence="2">Uncharacterized protein</fullName>
    </submittedName>
</protein>
<sequence>MGNCLGCDDAFLSEGERELARRREALIERNRLEQAQWRERRLRDVVIVLVERGEATEGVPLAFQLHDKSEVAARRRVRNVERLSPEARREMELTNAAAAEADRRRYDAAALAVMRRPLRELLADGRPTECLPAPDIMQLLLQGHEVTVSDIEDDVSTTSEREEPGASSPAHEWSPEEADTTADGTPAPAGAATNVPETPRRQMRHRKASAIIRGLHYAQHRQQHHRRTAEEVYGAGVVYTPNVCNRFSWMTR</sequence>
<accession>S9V5B6</accession>